<dbReference type="Proteomes" id="UP001515943">
    <property type="component" value="Unassembled WGS sequence"/>
</dbReference>
<keyword evidence="3" id="KW-1185">Reference proteome</keyword>
<organism evidence="2 3">
    <name type="scientific">Lentzea indica</name>
    <dbReference type="NCBI Taxonomy" id="2604800"/>
    <lineage>
        <taxon>Bacteria</taxon>
        <taxon>Bacillati</taxon>
        <taxon>Actinomycetota</taxon>
        <taxon>Actinomycetes</taxon>
        <taxon>Pseudonocardiales</taxon>
        <taxon>Pseudonocardiaceae</taxon>
        <taxon>Lentzea</taxon>
    </lineage>
</organism>
<gene>
    <name evidence="2" type="ORF">FXN61_42175</name>
</gene>
<proteinExistence type="predicted"/>
<dbReference type="EMBL" id="VSRL01000303">
    <property type="protein sequence ID" value="NKE62980.1"/>
    <property type="molecule type" value="Genomic_DNA"/>
</dbReference>
<dbReference type="InterPro" id="IPR032708">
    <property type="entry name" value="McjB_C"/>
</dbReference>
<dbReference type="InterPro" id="IPR008792">
    <property type="entry name" value="PQQD"/>
</dbReference>
<dbReference type="InterPro" id="IPR053521">
    <property type="entry name" value="McjB-like"/>
</dbReference>
<evidence type="ECO:0000259" key="1">
    <source>
        <dbReference type="Pfam" id="PF13471"/>
    </source>
</evidence>
<name>A0ABX1FVC3_9PSEU</name>
<protein>
    <submittedName>
        <fullName evidence="2">Lasso peptide biosynthesis B2 protein</fullName>
    </submittedName>
</protein>
<sequence>MTRFVVPDSVHMTAEDDGSVILLNVTSGQWHKLNRTGNELFSAIRAHGVDAAVEVFASRYPEVPQGQIRLDAEKLLSALVERGLLEPDNLERGSGGVPIALAPRSPVSLKPKLMAAVALPLALLLLRLPFRMTVKAFKFVKRGLAKRTATKPEALQALAAAKRVSRFHPGRVACLELSLTAALTAAFRGGSVQWCLGVATDPQSFHAWIEADGEPVTDPFDDPIPPTYQRVLAV</sequence>
<accession>A0ABX1FVC3</accession>
<dbReference type="NCBIfam" id="NF033537">
    <property type="entry name" value="lasso_biosyn_B2"/>
    <property type="match status" value="1"/>
</dbReference>
<evidence type="ECO:0000313" key="3">
    <source>
        <dbReference type="Proteomes" id="UP001515943"/>
    </source>
</evidence>
<feature type="domain" description="Microcin J25-processing protein McjB C-terminal" evidence="1">
    <location>
        <begin position="116"/>
        <end position="219"/>
    </location>
</feature>
<comment type="caution">
    <text evidence="2">The sequence shown here is derived from an EMBL/GenBank/DDBJ whole genome shotgun (WGS) entry which is preliminary data.</text>
</comment>
<dbReference type="Pfam" id="PF05402">
    <property type="entry name" value="PqqD"/>
    <property type="match status" value="1"/>
</dbReference>
<reference evidence="2 3" key="1">
    <citation type="submission" date="2019-08" db="EMBL/GenBank/DDBJ databases">
        <title>Lentzea from Indian Himalayas.</title>
        <authorList>
            <person name="Mandal S."/>
            <person name="Mallick Gupta A."/>
            <person name="Maiti P.K."/>
            <person name="Sarkar J."/>
            <person name="Mandal S."/>
        </authorList>
    </citation>
    <scope>NUCLEOTIDE SEQUENCE [LARGE SCALE GENOMIC DNA]</scope>
    <source>
        <strain evidence="2 3">PSKA42</strain>
    </source>
</reference>
<evidence type="ECO:0000313" key="2">
    <source>
        <dbReference type="EMBL" id="NKE62980.1"/>
    </source>
</evidence>
<dbReference type="Pfam" id="PF13471">
    <property type="entry name" value="Transglut_core3"/>
    <property type="match status" value="1"/>
</dbReference>